<keyword evidence="3" id="KW-1185">Reference proteome</keyword>
<dbReference type="PANTHER" id="PTHR15696">
    <property type="entry name" value="SMG-7 SUPPRESSOR WITH MORPHOLOGICAL EFFECT ON GENITALIA PROTEIN 7"/>
    <property type="match status" value="1"/>
</dbReference>
<dbReference type="Proteomes" id="UP001590951">
    <property type="component" value="Unassembled WGS sequence"/>
</dbReference>
<proteinExistence type="predicted"/>
<feature type="compositionally biased region" description="Acidic residues" evidence="1">
    <location>
        <begin position="65"/>
        <end position="79"/>
    </location>
</feature>
<feature type="compositionally biased region" description="Basic and acidic residues" evidence="1">
    <location>
        <begin position="9"/>
        <end position="26"/>
    </location>
</feature>
<protein>
    <recommendedName>
        <fullName evidence="4">DNA/RNA-binding domain-containing protein</fullName>
    </recommendedName>
</protein>
<dbReference type="Gene3D" id="1.25.40.10">
    <property type="entry name" value="Tetratricopeptide repeat domain"/>
    <property type="match status" value="1"/>
</dbReference>
<organism evidence="2 3">
    <name type="scientific">Lepraria finkii</name>
    <dbReference type="NCBI Taxonomy" id="1340010"/>
    <lineage>
        <taxon>Eukaryota</taxon>
        <taxon>Fungi</taxon>
        <taxon>Dikarya</taxon>
        <taxon>Ascomycota</taxon>
        <taxon>Pezizomycotina</taxon>
        <taxon>Lecanoromycetes</taxon>
        <taxon>OSLEUM clade</taxon>
        <taxon>Lecanoromycetidae</taxon>
        <taxon>Lecanorales</taxon>
        <taxon>Lecanorineae</taxon>
        <taxon>Stereocaulaceae</taxon>
        <taxon>Lepraria</taxon>
    </lineage>
</organism>
<dbReference type="SUPFAM" id="SSF48452">
    <property type="entry name" value="TPR-like"/>
    <property type="match status" value="1"/>
</dbReference>
<dbReference type="EMBL" id="JBHFEH010000061">
    <property type="protein sequence ID" value="KAL2049572.1"/>
    <property type="molecule type" value="Genomic_DNA"/>
</dbReference>
<evidence type="ECO:0000313" key="3">
    <source>
        <dbReference type="Proteomes" id="UP001590951"/>
    </source>
</evidence>
<dbReference type="InterPro" id="IPR045153">
    <property type="entry name" value="Est1/Ebs1-like"/>
</dbReference>
<feature type="compositionally biased region" description="Acidic residues" evidence="1">
    <location>
        <begin position="194"/>
        <end position="210"/>
    </location>
</feature>
<evidence type="ECO:0000313" key="2">
    <source>
        <dbReference type="EMBL" id="KAL2049572.1"/>
    </source>
</evidence>
<dbReference type="InterPro" id="IPR011990">
    <property type="entry name" value="TPR-like_helical_dom_sf"/>
</dbReference>
<sequence length="617" mass="68898">MQAHPSELIGERSEAEAKEQLSERARCLAASNNVAADSSPRPSSNGDNSHNLNMQVSKDGGTPPDDNDTEGSEGSEGDPEMLFQPETRPISHEQLVIEVKGLYAGLFNVEAECIDIDERLHAAAPAAAQEEDSTASKEKDIAQATIGHNTRDHDGSHSTINPGTWLRGFLPNDSETDATPRKLEGQMLTSDGPPPDDDDDDDTEGSEGDPEILLQPETRPISHEQLVSNVKGIYAGLAMVEAKCIDMDERQSAAAEEKDLAKRIQLTNDQWRSLIALHKQLLYEHHDFFLASQHPSASPALRRLAAKYSMPARMWRHGIHAFLEVLRHRLPDSLEHMLAFIYIAYTMMALLYETVSAFEGIWTEFLGDLGRYRMAIEDDPKEREVWNHVARFWYHKSVDKSPTDGRFYHHLAILARPYSLEQLSLYTRSLTCVAPFETARVSIKTLFTPILQRKDTAQYETVLIWLHAILFTRQPSNSLTQFDKALEELENSGLLDKYISKAPSRLNGMHAAVSNIAALFEYGTGKSTLRQAYEKAQKVKEPTEIDDSGILPLSTGSLEVDDTDSEPGASAVFISYPSRLAFAILAIFLKKAQNNNVYPLLHVYLTFIWSLVIVQQA</sequence>
<gene>
    <name evidence="2" type="ORF">ABVK25_010151</name>
</gene>
<feature type="compositionally biased region" description="Polar residues" evidence="1">
    <location>
        <begin position="30"/>
        <end position="56"/>
    </location>
</feature>
<dbReference type="PANTHER" id="PTHR15696:SF0">
    <property type="entry name" value="TELOMERASE-BINDING PROTEIN EST1A"/>
    <property type="match status" value="1"/>
</dbReference>
<reference evidence="2 3" key="1">
    <citation type="submission" date="2024-09" db="EMBL/GenBank/DDBJ databases">
        <title>Rethinking Asexuality: The Enigmatic Case of Functional Sexual Genes in Lepraria (Stereocaulaceae).</title>
        <authorList>
            <person name="Doellman M."/>
            <person name="Sun Y."/>
            <person name="Barcenas-Pena A."/>
            <person name="Lumbsch H.T."/>
            <person name="Grewe F."/>
        </authorList>
    </citation>
    <scope>NUCLEOTIDE SEQUENCE [LARGE SCALE GENOMIC DNA]</scope>
    <source>
        <strain evidence="2 3">Grewe 0041</strain>
    </source>
</reference>
<evidence type="ECO:0000256" key="1">
    <source>
        <dbReference type="SAM" id="MobiDB-lite"/>
    </source>
</evidence>
<feature type="region of interest" description="Disordered" evidence="1">
    <location>
        <begin position="1"/>
        <end position="83"/>
    </location>
</feature>
<comment type="caution">
    <text evidence="2">The sequence shown here is derived from an EMBL/GenBank/DDBJ whole genome shotgun (WGS) entry which is preliminary data.</text>
</comment>
<feature type="region of interest" description="Disordered" evidence="1">
    <location>
        <begin position="146"/>
        <end position="221"/>
    </location>
</feature>
<name>A0ABR4AV65_9LECA</name>
<evidence type="ECO:0008006" key="4">
    <source>
        <dbReference type="Google" id="ProtNLM"/>
    </source>
</evidence>
<accession>A0ABR4AV65</accession>